<dbReference type="KEGG" id="msq:BKP64_18785"/>
<dbReference type="Gene3D" id="3.40.50.10610">
    <property type="entry name" value="ABC-type transport auxiliary lipoprotein component"/>
    <property type="match status" value="1"/>
</dbReference>
<dbReference type="InterPro" id="IPR032388">
    <property type="entry name" value="FlgT_C"/>
</dbReference>
<reference evidence="5 6" key="1">
    <citation type="submission" date="2016-10" db="EMBL/GenBank/DDBJ databases">
        <title>Marinobacter salinus sp. nov., a moderately halophilic bacterium isolated from a tidal flat environment.</title>
        <authorList>
            <person name="Park S.-J."/>
        </authorList>
    </citation>
    <scope>NUCLEOTIDE SEQUENCE [LARGE SCALE GENOMIC DNA]</scope>
    <source>
        <strain evidence="5 6">Hb8</strain>
    </source>
</reference>
<gene>
    <name evidence="5" type="ORF">BKP64_18785</name>
</gene>
<dbReference type="Pfam" id="PF16548">
    <property type="entry name" value="FlgT_N"/>
    <property type="match status" value="1"/>
</dbReference>
<dbReference type="InterPro" id="IPR038180">
    <property type="entry name" value="FlgT_N_sf"/>
</dbReference>
<dbReference type="Pfam" id="PF16539">
    <property type="entry name" value="FlgT_M"/>
    <property type="match status" value="1"/>
</dbReference>
<dbReference type="AlphaFoldDB" id="A0A1D9GS39"/>
<name>A0A1D9GS39_9GAMM</name>
<dbReference type="RefSeq" id="WP_070973786.1">
    <property type="nucleotide sequence ID" value="NZ_CP017715.1"/>
</dbReference>
<feature type="domain" description="Flagellar assembly protein T middle" evidence="3">
    <location>
        <begin position="121"/>
        <end position="279"/>
    </location>
</feature>
<dbReference type="OrthoDB" id="8778507at2"/>
<feature type="chain" id="PRO_5009442152" description="Flagellar assembly protein T N-terminal domain-containing protein" evidence="1">
    <location>
        <begin position="26"/>
        <end position="404"/>
    </location>
</feature>
<evidence type="ECO:0000259" key="4">
    <source>
        <dbReference type="Pfam" id="PF16548"/>
    </source>
</evidence>
<feature type="signal peptide" evidence="1">
    <location>
        <begin position="1"/>
        <end position="25"/>
    </location>
</feature>
<keyword evidence="1" id="KW-0732">Signal</keyword>
<evidence type="ECO:0000256" key="1">
    <source>
        <dbReference type="SAM" id="SignalP"/>
    </source>
</evidence>
<accession>A0A1D9GS39</accession>
<dbReference type="InterPro" id="IPR038165">
    <property type="entry name" value="FlgT_C_sf"/>
</dbReference>
<dbReference type="Pfam" id="PF16538">
    <property type="entry name" value="FlgT_C"/>
    <property type="match status" value="1"/>
</dbReference>
<dbReference type="Gene3D" id="2.40.10.410">
    <property type="entry name" value="FlgT, C-terminal domain"/>
    <property type="match status" value="1"/>
</dbReference>
<proteinExistence type="predicted"/>
<sequence length="404" mass="43200">MRLCSVVLMRSVLAILLVFATNVQAIVLEGVGHASIHGGDLDTARAEARKAAFRDLALQYEAQVSTRDTMENGVLTESRMQVASSAQARNARIVDEYRSGNLLRVIVRAEMSQGQGGACSAGEAARLKKRVAITGFPVLYPAQARVGRIDDAGEILPQQLQSQLRSAGLLQVFGATTLRMFDDLRNAPTVQQGSNRLTNVLQLAREMGVQFVVTGVIRDLGVADPSAWGSSVLDKMQRSIGAVDEGRRFVVDLMVFDGFSGSPVYQEQFAATAAWDAGPGASSGFGSAGFQKTAYGKAVGEVIGNMAQAVTEAVACQPFMTRIARVDGHNVTLESGATAGLRPGDELHLYRSARYFDAPGATPELRNAGLTVTLNNVHPDFSNGQMPMISGQVNIQRDDIAVIW</sequence>
<dbReference type="InterPro" id="IPR032370">
    <property type="entry name" value="FlgT_N"/>
</dbReference>
<evidence type="ECO:0000313" key="6">
    <source>
        <dbReference type="Proteomes" id="UP000177445"/>
    </source>
</evidence>
<keyword evidence="6" id="KW-1185">Reference proteome</keyword>
<protein>
    <recommendedName>
        <fullName evidence="7">Flagellar assembly protein T N-terminal domain-containing protein</fullName>
    </recommendedName>
</protein>
<evidence type="ECO:0000259" key="2">
    <source>
        <dbReference type="Pfam" id="PF16538"/>
    </source>
</evidence>
<dbReference type="Gene3D" id="3.30.1660.40">
    <property type="entry name" value="FlgT, N-terminal domain"/>
    <property type="match status" value="1"/>
</dbReference>
<organism evidence="5 6">
    <name type="scientific">Marinobacter salinus</name>
    <dbReference type="NCBI Taxonomy" id="1874317"/>
    <lineage>
        <taxon>Bacteria</taxon>
        <taxon>Pseudomonadati</taxon>
        <taxon>Pseudomonadota</taxon>
        <taxon>Gammaproteobacteria</taxon>
        <taxon>Pseudomonadales</taxon>
        <taxon>Marinobacteraceae</taxon>
        <taxon>Marinobacter</taxon>
    </lineage>
</organism>
<dbReference type="InterPro" id="IPR032386">
    <property type="entry name" value="FlgT_M"/>
</dbReference>
<dbReference type="EMBL" id="CP017715">
    <property type="protein sequence ID" value="AOY90384.1"/>
    <property type="molecule type" value="Genomic_DNA"/>
</dbReference>
<evidence type="ECO:0000259" key="3">
    <source>
        <dbReference type="Pfam" id="PF16539"/>
    </source>
</evidence>
<feature type="domain" description="Flagellar assembly protein T C-terminal" evidence="2">
    <location>
        <begin position="329"/>
        <end position="402"/>
    </location>
</feature>
<evidence type="ECO:0000313" key="5">
    <source>
        <dbReference type="EMBL" id="AOY90384.1"/>
    </source>
</evidence>
<feature type="domain" description="Flagellar assembly protein T N-terminal" evidence="4">
    <location>
        <begin position="27"/>
        <end position="112"/>
    </location>
</feature>
<evidence type="ECO:0008006" key="7">
    <source>
        <dbReference type="Google" id="ProtNLM"/>
    </source>
</evidence>
<dbReference type="Proteomes" id="UP000177445">
    <property type="component" value="Chromosome"/>
</dbReference>
<dbReference type="STRING" id="1874317.BKP64_18785"/>